<feature type="transmembrane region" description="Helical" evidence="1">
    <location>
        <begin position="175"/>
        <end position="196"/>
    </location>
</feature>
<feature type="transmembrane region" description="Helical" evidence="1">
    <location>
        <begin position="110"/>
        <end position="133"/>
    </location>
</feature>
<feature type="transmembrane region" description="Helical" evidence="1">
    <location>
        <begin position="145"/>
        <end position="169"/>
    </location>
</feature>
<protein>
    <submittedName>
        <fullName evidence="2">DUF624 domain-containing protein</fullName>
    </submittedName>
</protein>
<keyword evidence="1" id="KW-1133">Transmembrane helix</keyword>
<dbReference type="RefSeq" id="WP_320380190.1">
    <property type="nucleotide sequence ID" value="NZ_JAWDIQ010000002.1"/>
</dbReference>
<feature type="transmembrane region" description="Helical" evidence="1">
    <location>
        <begin position="78"/>
        <end position="98"/>
    </location>
</feature>
<dbReference type="EMBL" id="JAWDIQ010000002">
    <property type="protein sequence ID" value="MDY0409395.1"/>
    <property type="molecule type" value="Genomic_DNA"/>
</dbReference>
<comment type="caution">
    <text evidence="2">The sequence shown here is derived from an EMBL/GenBank/DDBJ whole genome shotgun (WGS) entry which is preliminary data.</text>
</comment>
<dbReference type="Pfam" id="PF04854">
    <property type="entry name" value="DUF624"/>
    <property type="match status" value="1"/>
</dbReference>
<evidence type="ECO:0000313" key="2">
    <source>
        <dbReference type="EMBL" id="MDY0409395.1"/>
    </source>
</evidence>
<dbReference type="Proteomes" id="UP001275315">
    <property type="component" value="Unassembled WGS sequence"/>
</dbReference>
<gene>
    <name evidence="2" type="ORF">RWD45_13455</name>
</gene>
<organism evidence="2 3">
    <name type="scientific">Paracerasibacillus soli</name>
    <dbReference type="NCBI Taxonomy" id="480284"/>
    <lineage>
        <taxon>Bacteria</taxon>
        <taxon>Bacillati</taxon>
        <taxon>Bacillota</taxon>
        <taxon>Bacilli</taxon>
        <taxon>Bacillales</taxon>
        <taxon>Bacillaceae</taxon>
        <taxon>Paracerasibacillus</taxon>
    </lineage>
</organism>
<evidence type="ECO:0000256" key="1">
    <source>
        <dbReference type="SAM" id="Phobius"/>
    </source>
</evidence>
<keyword evidence="3" id="KW-1185">Reference proteome</keyword>
<evidence type="ECO:0000313" key="3">
    <source>
        <dbReference type="Proteomes" id="UP001275315"/>
    </source>
</evidence>
<reference evidence="2 3" key="1">
    <citation type="submission" date="2023-10" db="EMBL/GenBank/DDBJ databases">
        <title>Virgibacillus soli CC-YMP-6 genome.</title>
        <authorList>
            <person name="Miliotis G."/>
            <person name="Sengupta P."/>
            <person name="Hameed A."/>
            <person name="Chuvochina M."/>
            <person name="Mcdonagh F."/>
            <person name="Simpson A.C."/>
            <person name="Singh N.K."/>
            <person name="Rekha P.D."/>
            <person name="Raman K."/>
            <person name="Hugenholtz P."/>
            <person name="Venkateswaran K."/>
        </authorList>
    </citation>
    <scope>NUCLEOTIDE SEQUENCE [LARGE SCALE GENOMIC DNA]</scope>
    <source>
        <strain evidence="2 3">CC-YMP-6</strain>
    </source>
</reference>
<name>A0ABU5CSP1_9BACI</name>
<proteinExistence type="predicted"/>
<sequence length="205" mass="24325">MNMFSSTLYRITEWITRFAYIHLLWILFTISGFVIFGFFPSTVAMFSIVRDWLRGKTDIPIFQTFWNYFKQEFKKSNLLGVFVYAVTLLIVLDFYFITSNTINRFTWINIPLFAFIFLFILFLIYLFPTIAHYHMKPMQLIKNAFFIMLVSPIQSFLILLSLVSLYFIFKLLPALAFIFGGSVYAFITMWLCLHAFEKIENKQAS</sequence>
<feature type="transmembrane region" description="Helical" evidence="1">
    <location>
        <begin position="20"/>
        <end position="46"/>
    </location>
</feature>
<dbReference type="InterPro" id="IPR006938">
    <property type="entry name" value="DUF624"/>
</dbReference>
<keyword evidence="1" id="KW-0812">Transmembrane</keyword>
<accession>A0ABU5CSP1</accession>
<keyword evidence="1" id="KW-0472">Membrane</keyword>